<dbReference type="InterPro" id="IPR032369">
    <property type="entry name" value="DUF4872"/>
</dbReference>
<dbReference type="Pfam" id="PF14399">
    <property type="entry name" value="BtrH_N"/>
    <property type="match status" value="1"/>
</dbReference>
<dbReference type="Gene3D" id="3.90.70.10">
    <property type="entry name" value="Cysteine proteinases"/>
    <property type="match status" value="1"/>
</dbReference>
<name>A0ABX1JG34_9PSEU</name>
<dbReference type="EMBL" id="JAAXLS010000065">
    <property type="protein sequence ID" value="NKQ58755.1"/>
    <property type="molecule type" value="Genomic_DNA"/>
</dbReference>
<protein>
    <submittedName>
        <fullName evidence="3">BtrH N-terminal domain-containing protein</fullName>
    </submittedName>
</protein>
<comment type="caution">
    <text evidence="3">The sequence shown here is derived from an EMBL/GenBank/DDBJ whole genome shotgun (WGS) entry which is preliminary data.</text>
</comment>
<feature type="domain" description="Butirosin biosynthesis protein H N-terminal" evidence="1">
    <location>
        <begin position="4"/>
        <end position="137"/>
    </location>
</feature>
<accession>A0ABX1JG34</accession>
<reference evidence="3 4" key="1">
    <citation type="submission" date="2020-04" db="EMBL/GenBank/DDBJ databases">
        <title>Novel species.</title>
        <authorList>
            <person name="Teo W.F.A."/>
            <person name="Lipun K."/>
            <person name="Srisuk N."/>
            <person name="Duangmal K."/>
        </authorList>
    </citation>
    <scope>NUCLEOTIDE SEQUENCE [LARGE SCALE GENOMIC DNA]</scope>
    <source>
        <strain evidence="3 4">K13G38</strain>
    </source>
</reference>
<feature type="domain" description="DUF4872" evidence="2">
    <location>
        <begin position="148"/>
        <end position="333"/>
    </location>
</feature>
<sequence length="350" mass="37023">MGGHCGSGALRDLMQWHGLGWDRPPTEGLVFALGGALDFSYVRSAALVPPVYLVGRGGDLELDLIRRLGGRAALRATDDPQAGWQHVRDELDAGRPVLAWADIAELPYLRVRLRMSRHDIVLIGYDDDRQLVHVVDNDRVDTQLVPYDALARARASTSFPEPTRHTTYDITWPAALPDLGDALADAFRRSADAMTATSPSIFGTTIAGSGYAGAAASGLAGVALFAEDFCRWPDLFDDTALDVALRSLGAFVEKAGTGGGLFRKLLADGAHDANLRLHDSAVDQVAAAAADAAATWSAAAAAAASSAGLRQRHAAAAEHVQQVTDYETTLRDRLAHAAAVLTKDDAAPPA</sequence>
<dbReference type="Pfam" id="PF16169">
    <property type="entry name" value="DUF4872"/>
    <property type="match status" value="1"/>
</dbReference>
<evidence type="ECO:0000313" key="4">
    <source>
        <dbReference type="Proteomes" id="UP000715441"/>
    </source>
</evidence>
<dbReference type="Proteomes" id="UP000715441">
    <property type="component" value="Unassembled WGS sequence"/>
</dbReference>
<keyword evidence="4" id="KW-1185">Reference proteome</keyword>
<evidence type="ECO:0000313" key="3">
    <source>
        <dbReference type="EMBL" id="NKQ58755.1"/>
    </source>
</evidence>
<gene>
    <name evidence="3" type="ORF">HFP15_38530</name>
</gene>
<dbReference type="InterPro" id="IPR026935">
    <property type="entry name" value="BtrH_N"/>
</dbReference>
<evidence type="ECO:0000259" key="2">
    <source>
        <dbReference type="Pfam" id="PF16169"/>
    </source>
</evidence>
<proteinExistence type="predicted"/>
<organism evidence="3 4">
    <name type="scientific">Amycolatopsis acididurans</name>
    <dbReference type="NCBI Taxonomy" id="2724524"/>
    <lineage>
        <taxon>Bacteria</taxon>
        <taxon>Bacillati</taxon>
        <taxon>Actinomycetota</taxon>
        <taxon>Actinomycetes</taxon>
        <taxon>Pseudonocardiales</taxon>
        <taxon>Pseudonocardiaceae</taxon>
        <taxon>Amycolatopsis</taxon>
    </lineage>
</organism>
<evidence type="ECO:0000259" key="1">
    <source>
        <dbReference type="Pfam" id="PF14399"/>
    </source>
</evidence>